<dbReference type="PANTHER" id="PTHR36221:SF1">
    <property type="entry name" value="DUF742 DOMAIN-CONTAINING PROTEIN"/>
    <property type="match status" value="1"/>
</dbReference>
<name>A0A1H7SH46_9NOCA</name>
<dbReference type="Proteomes" id="UP000198677">
    <property type="component" value="Unassembled WGS sequence"/>
</dbReference>
<protein>
    <recommendedName>
        <fullName evidence="3">DUF742 domain-containing protein</fullName>
    </recommendedName>
</protein>
<dbReference type="OrthoDB" id="4244884at2"/>
<evidence type="ECO:0000313" key="2">
    <source>
        <dbReference type="Proteomes" id="UP000198677"/>
    </source>
</evidence>
<dbReference type="Pfam" id="PF05331">
    <property type="entry name" value="DUF742"/>
    <property type="match status" value="1"/>
</dbReference>
<reference evidence="2" key="1">
    <citation type="submission" date="2016-10" db="EMBL/GenBank/DDBJ databases">
        <authorList>
            <person name="Varghese N."/>
            <person name="Submissions S."/>
        </authorList>
    </citation>
    <scope>NUCLEOTIDE SEQUENCE [LARGE SCALE GENOMIC DNA]</scope>
    <source>
        <strain evidence="2">DSM 44675</strain>
    </source>
</reference>
<sequence>MTRIGEPWFDNAAGPLVRPYAVTRGRTMGAGHDLDMLTLVVTVSPAPRLQHIETEYAEIVQLCRTAQSVAEVSAHLNLPLAVTKILVGDLIAEGMLNFRAPAASDSYNDISGIGDLHILQAVLDGIRKL</sequence>
<organism evidence="1 2">
    <name type="scientific">Rhodococcus maanshanensis</name>
    <dbReference type="NCBI Taxonomy" id="183556"/>
    <lineage>
        <taxon>Bacteria</taxon>
        <taxon>Bacillati</taxon>
        <taxon>Actinomycetota</taxon>
        <taxon>Actinomycetes</taxon>
        <taxon>Mycobacteriales</taxon>
        <taxon>Nocardiaceae</taxon>
        <taxon>Rhodococcus</taxon>
    </lineage>
</organism>
<proteinExistence type="predicted"/>
<dbReference type="AlphaFoldDB" id="A0A1H7SH46"/>
<accession>A0A1H7SH46</accession>
<evidence type="ECO:0008006" key="3">
    <source>
        <dbReference type="Google" id="ProtNLM"/>
    </source>
</evidence>
<dbReference type="EMBL" id="FOAW01000013">
    <property type="protein sequence ID" value="SEL71815.1"/>
    <property type="molecule type" value="Genomic_DNA"/>
</dbReference>
<dbReference type="RefSeq" id="WP_027502085.1">
    <property type="nucleotide sequence ID" value="NZ_FOAW01000013.1"/>
</dbReference>
<dbReference type="PANTHER" id="PTHR36221">
    <property type="entry name" value="DUF742 DOMAIN-CONTAINING PROTEIN"/>
    <property type="match status" value="1"/>
</dbReference>
<gene>
    <name evidence="1" type="ORF">SAMN05444583_11386</name>
</gene>
<dbReference type="InterPro" id="IPR007995">
    <property type="entry name" value="DUF742"/>
</dbReference>
<keyword evidence="2" id="KW-1185">Reference proteome</keyword>
<evidence type="ECO:0000313" key="1">
    <source>
        <dbReference type="EMBL" id="SEL71815.1"/>
    </source>
</evidence>